<dbReference type="Proteomes" id="UP000224487">
    <property type="component" value="Genome"/>
</dbReference>
<keyword evidence="3" id="KW-1185">Reference proteome</keyword>
<accession>A0A249XNP6</accession>
<evidence type="ECO:0000313" key="2">
    <source>
        <dbReference type="EMBL" id="ASZ73367.1"/>
    </source>
</evidence>
<evidence type="ECO:0000256" key="1">
    <source>
        <dbReference type="SAM" id="MobiDB-lite"/>
    </source>
</evidence>
<gene>
    <name evidence="2" type="ORF">SEA_LUCKYBARNES_50</name>
</gene>
<reference evidence="3" key="1">
    <citation type="submission" date="2017-08" db="EMBL/GenBank/DDBJ databases">
        <authorList>
            <person name="de Groot N.N."/>
        </authorList>
    </citation>
    <scope>NUCLEOTIDE SEQUENCE [LARGE SCALE GENOMIC DNA]</scope>
</reference>
<feature type="compositionally biased region" description="Low complexity" evidence="1">
    <location>
        <begin position="25"/>
        <end position="34"/>
    </location>
</feature>
<proteinExistence type="predicted"/>
<protein>
    <submittedName>
        <fullName evidence="2">Uncharacterized protein</fullName>
    </submittedName>
</protein>
<dbReference type="EMBL" id="MF668275">
    <property type="protein sequence ID" value="ASZ73367.1"/>
    <property type="molecule type" value="Genomic_DNA"/>
</dbReference>
<name>A0A249XNP6_9CAUD</name>
<feature type="compositionally biased region" description="Basic and acidic residues" evidence="1">
    <location>
        <begin position="54"/>
        <end position="75"/>
    </location>
</feature>
<feature type="region of interest" description="Disordered" evidence="1">
    <location>
        <begin position="25"/>
        <end position="87"/>
    </location>
</feature>
<sequence length="136" mass="14226">MNIVITIDGDLTDADRTILRALAGDAPAAAPFADTLPKAEPKPAKAKPGPKPKPKPEPVKEEKPEEAPQETKAEEPTVAPADESKTVETALSRAAELLGSGKVDLVKGILKELGVARVSGLSPEQAATFLERVEGE</sequence>
<evidence type="ECO:0000313" key="3">
    <source>
        <dbReference type="Proteomes" id="UP000224487"/>
    </source>
</evidence>
<organism evidence="2 3">
    <name type="scientific">Brevibacterium phage LuckyBarnes</name>
    <dbReference type="NCBI Taxonomy" id="2027888"/>
    <lineage>
        <taxon>Viruses</taxon>
        <taxon>Duplodnaviria</taxon>
        <taxon>Heunggongvirae</taxon>
        <taxon>Uroviricota</taxon>
        <taxon>Caudoviricetes</taxon>
        <taxon>Luckybarnesvirus</taxon>
        <taxon>Luckybarnesvirus luckybarnes</taxon>
    </lineage>
</organism>
<feature type="compositionally biased region" description="Basic residues" evidence="1">
    <location>
        <begin position="44"/>
        <end position="53"/>
    </location>
</feature>